<feature type="domain" description="Acetyl-coenzyme A synthetase N-terminal" evidence="10">
    <location>
        <begin position="31"/>
        <end position="85"/>
    </location>
</feature>
<comment type="cofactor">
    <cofactor evidence="6">
        <name>Mg(2+)</name>
        <dbReference type="ChEBI" id="CHEBI:18420"/>
    </cofactor>
</comment>
<dbReference type="InterPro" id="IPR020845">
    <property type="entry name" value="AMP-binding_CS"/>
</dbReference>
<feature type="binding site" evidence="6">
    <location>
        <position position="503"/>
    </location>
    <ligand>
        <name>ATP</name>
        <dbReference type="ChEBI" id="CHEBI:30616"/>
    </ligand>
</feature>
<evidence type="ECO:0000256" key="1">
    <source>
        <dbReference type="ARBA" id="ARBA00006432"/>
    </source>
</evidence>
<feature type="modified residue" description="N6-acetyllysine" evidence="6">
    <location>
        <position position="612"/>
    </location>
</feature>
<dbReference type="Pfam" id="PF16177">
    <property type="entry name" value="ACAS_N"/>
    <property type="match status" value="1"/>
</dbReference>
<dbReference type="EC" id="6.2.1.1" evidence="6"/>
<feature type="binding site" evidence="6">
    <location>
        <position position="529"/>
    </location>
    <ligand>
        <name>ATP</name>
        <dbReference type="ChEBI" id="CHEBI:30616"/>
    </ligand>
</feature>
<dbReference type="PANTHER" id="PTHR24095:SF14">
    <property type="entry name" value="ACETYL-COENZYME A SYNTHETASE 1"/>
    <property type="match status" value="1"/>
</dbReference>
<keyword evidence="2 6" id="KW-0436">Ligase</keyword>
<evidence type="ECO:0000256" key="2">
    <source>
        <dbReference type="ARBA" id="ARBA00022598"/>
    </source>
</evidence>
<feature type="domain" description="AMP-dependent synthetase/ligase" evidence="8">
    <location>
        <begin position="93"/>
        <end position="473"/>
    </location>
</feature>
<feature type="domain" description="AMP-binding enzyme C-terminal" evidence="9">
    <location>
        <begin position="534"/>
        <end position="612"/>
    </location>
</feature>
<dbReference type="InterPro" id="IPR025110">
    <property type="entry name" value="AMP-bd_C"/>
</dbReference>
<keyword evidence="4 6" id="KW-0067">ATP-binding</keyword>
<dbReference type="InterPro" id="IPR042099">
    <property type="entry name" value="ANL_N_sf"/>
</dbReference>
<protein>
    <recommendedName>
        <fullName evidence="6">Acetyl-coenzyme A synthetase</fullName>
        <shortName evidence="6">AcCoA synthetase</shortName>
        <shortName evidence="6">Acs</shortName>
        <ecNumber evidence="6">6.2.1.1</ecNumber>
    </recommendedName>
    <alternativeName>
        <fullName evidence="6">Acetate--CoA ligase</fullName>
    </alternativeName>
    <alternativeName>
        <fullName evidence="6">Acyl-activating enzyme</fullName>
    </alternativeName>
</protein>
<keyword evidence="12" id="KW-1185">Reference proteome</keyword>
<keyword evidence="6" id="KW-0479">Metal-binding</keyword>
<comment type="catalytic activity">
    <reaction evidence="6">
        <text>acetate + ATP + CoA = acetyl-CoA + AMP + diphosphate</text>
        <dbReference type="Rhea" id="RHEA:23176"/>
        <dbReference type="ChEBI" id="CHEBI:30089"/>
        <dbReference type="ChEBI" id="CHEBI:30616"/>
        <dbReference type="ChEBI" id="CHEBI:33019"/>
        <dbReference type="ChEBI" id="CHEBI:57287"/>
        <dbReference type="ChEBI" id="CHEBI:57288"/>
        <dbReference type="ChEBI" id="CHEBI:456215"/>
        <dbReference type="EC" id="6.2.1.1"/>
    </reaction>
</comment>
<evidence type="ECO:0000259" key="9">
    <source>
        <dbReference type="Pfam" id="PF13193"/>
    </source>
</evidence>
<dbReference type="GO" id="GO:0019427">
    <property type="term" value="P:acetyl-CoA biosynthetic process from acetate"/>
    <property type="evidence" value="ECO:0007669"/>
    <property type="project" value="UniProtKB-UniRule"/>
</dbReference>
<evidence type="ECO:0000313" key="12">
    <source>
        <dbReference type="Proteomes" id="UP000321595"/>
    </source>
</evidence>
<dbReference type="PANTHER" id="PTHR24095">
    <property type="entry name" value="ACETYL-COENZYME A SYNTHETASE"/>
    <property type="match status" value="1"/>
</dbReference>
<dbReference type="PROSITE" id="PS00455">
    <property type="entry name" value="AMP_BINDING"/>
    <property type="match status" value="1"/>
</dbReference>
<dbReference type="GO" id="GO:0005829">
    <property type="term" value="C:cytosol"/>
    <property type="evidence" value="ECO:0007669"/>
    <property type="project" value="TreeGrafter"/>
</dbReference>
<dbReference type="HAMAP" id="MF_01123">
    <property type="entry name" value="Ac_CoA_synth"/>
    <property type="match status" value="1"/>
</dbReference>
<evidence type="ECO:0000259" key="8">
    <source>
        <dbReference type="Pfam" id="PF00501"/>
    </source>
</evidence>
<dbReference type="GO" id="GO:0016208">
    <property type="term" value="F:AMP binding"/>
    <property type="evidence" value="ECO:0007669"/>
    <property type="project" value="InterPro"/>
</dbReference>
<comment type="PTM">
    <text evidence="6">Acetylated. Deacetylation by the SIR2-homolog deacetylase activates the enzyme.</text>
</comment>
<dbReference type="GO" id="GO:0046872">
    <property type="term" value="F:metal ion binding"/>
    <property type="evidence" value="ECO:0007669"/>
    <property type="project" value="UniProtKB-KW"/>
</dbReference>
<evidence type="ECO:0000256" key="7">
    <source>
        <dbReference type="SAM" id="MobiDB-lite"/>
    </source>
</evidence>
<dbReference type="OrthoDB" id="9801302at2"/>
<feature type="binding site" evidence="6">
    <location>
        <begin position="390"/>
        <end position="392"/>
    </location>
    <ligand>
        <name>ATP</name>
        <dbReference type="ChEBI" id="CHEBI:30616"/>
    </ligand>
</feature>
<feature type="binding site" evidence="6">
    <location>
        <position position="542"/>
    </location>
    <ligand>
        <name>Mg(2+)</name>
        <dbReference type="ChEBI" id="CHEBI:18420"/>
    </ligand>
</feature>
<feature type="binding site" evidence="6">
    <location>
        <position position="540"/>
    </location>
    <ligand>
        <name>Mg(2+)</name>
        <dbReference type="ChEBI" id="CHEBI:18420"/>
    </ligand>
</feature>
<keyword evidence="6" id="KW-0460">Magnesium</keyword>
<accession>A0A5B8XRT7</accession>
<keyword evidence="3 6" id="KW-0547">Nucleotide-binding</keyword>
<evidence type="ECO:0000256" key="5">
    <source>
        <dbReference type="ARBA" id="ARBA00022990"/>
    </source>
</evidence>
<dbReference type="NCBIfam" id="NF001208">
    <property type="entry name" value="PRK00174.1"/>
    <property type="match status" value="1"/>
</dbReference>
<dbReference type="InterPro" id="IPR032387">
    <property type="entry name" value="ACAS_N"/>
</dbReference>
<dbReference type="Pfam" id="PF00501">
    <property type="entry name" value="AMP-binding"/>
    <property type="match status" value="1"/>
</dbReference>
<feature type="region of interest" description="Disordered" evidence="7">
    <location>
        <begin position="1"/>
        <end position="22"/>
    </location>
</feature>
<evidence type="ECO:0000259" key="10">
    <source>
        <dbReference type="Pfam" id="PF16177"/>
    </source>
</evidence>
<dbReference type="FunFam" id="3.40.50.12780:FF:000001">
    <property type="entry name" value="Acetyl-coenzyme A synthetase"/>
    <property type="match status" value="1"/>
</dbReference>
<dbReference type="Proteomes" id="UP000321595">
    <property type="component" value="Chromosome"/>
</dbReference>
<dbReference type="InterPro" id="IPR000873">
    <property type="entry name" value="AMP-dep_synth/lig_dom"/>
</dbReference>
<feature type="binding site" evidence="6">
    <location>
        <position position="338"/>
    </location>
    <ligand>
        <name>CoA</name>
        <dbReference type="ChEBI" id="CHEBI:57287"/>
    </ligand>
</feature>
<dbReference type="Pfam" id="PF13193">
    <property type="entry name" value="AMP-binding_C"/>
    <property type="match status" value="1"/>
</dbReference>
<evidence type="ECO:0000256" key="3">
    <source>
        <dbReference type="ARBA" id="ARBA00022741"/>
    </source>
</evidence>
<dbReference type="EMBL" id="CP042467">
    <property type="protein sequence ID" value="QED27658.1"/>
    <property type="molecule type" value="Genomic_DNA"/>
</dbReference>
<dbReference type="NCBIfam" id="TIGR02188">
    <property type="entry name" value="Ac_CoA_lig_AcsA"/>
    <property type="match status" value="1"/>
</dbReference>
<dbReference type="AlphaFoldDB" id="A0A5B8XRT7"/>
<dbReference type="RefSeq" id="WP_146959390.1">
    <property type="nucleotide sequence ID" value="NZ_CP042467.1"/>
</dbReference>
<evidence type="ECO:0000313" key="11">
    <source>
        <dbReference type="EMBL" id="QED27658.1"/>
    </source>
</evidence>
<comment type="caution">
    <text evidence="6">Lacks conserved residue(s) required for the propagation of feature annotation.</text>
</comment>
<organism evidence="11 12">
    <name type="scientific">Microvenator marinus</name>
    <dbReference type="NCBI Taxonomy" id="2600177"/>
    <lineage>
        <taxon>Bacteria</taxon>
        <taxon>Deltaproteobacteria</taxon>
        <taxon>Bradymonadales</taxon>
        <taxon>Microvenatoraceae</taxon>
        <taxon>Microvenator</taxon>
    </lineage>
</organism>
<sequence length="646" mass="72065">MTNISSTLQETRRFKPDPSFAQQANLGPQLYQALKEEAAQDYEAYWARLARKELVWRKDFQTTLEWEAPFAKWFQEGELNMAEQCLDRHLNTATKHKAAIIWEGEPGEQRTLTYQQLHAKVAQCANALLEMGVKAGDVVTVYLPMIPELAIAVLACARIGAPHSVIFGGFAPNAIRDRVEDADSKFIITADGGWRRGSVIALKDNVDEALATGCPNVQNVLVVKRTNNAVKWTDERDIWWHDTVDSASTKHQAQAFNAEHPLFILYTSGTTGKPKGVVHATAGYALWTKLTTRWVFDLKPEDTYWCTADVGWITGHSYIVYGPLQNGATIMMYEGAPNYPEPDRFWDIVERHQVTVFYTAPTAIRAFMKWGDDHVLKHDLSSLRLLGTVGEPINPEAWIWYHELIGKERCPIVDTWWQTETGGIMISPLPGVTTTVPGSATQPLPGIDAHIVSGEGEDVGPNQGGYLVIKKPWPSMLRNIYGNPERFKNGYYGRFENFYFAGDGARRDQDGNFWIMGRIDDVINVSGHRLGTMEIESALVSHPAVCEAAVVPRPDDLKGQAIVAFVTLEVEADDLESLKAELSDHVVQEIGALARPAEIRFTDSLPKTRSGKIMRRLLSDIASGREAGDTTTLEDASVLNKLRDED</sequence>
<keyword evidence="5 6" id="KW-0007">Acetylation</keyword>
<feature type="binding site" evidence="6">
    <location>
        <begin position="414"/>
        <end position="419"/>
    </location>
    <ligand>
        <name>ATP</name>
        <dbReference type="ChEBI" id="CHEBI:30616"/>
    </ligand>
</feature>
<dbReference type="GO" id="GO:0003987">
    <property type="term" value="F:acetate-CoA ligase activity"/>
    <property type="evidence" value="ECO:0007669"/>
    <property type="project" value="UniProtKB-UniRule"/>
</dbReference>
<dbReference type="Gene3D" id="3.40.50.12780">
    <property type="entry name" value="N-terminal domain of ligase-like"/>
    <property type="match status" value="1"/>
</dbReference>
<feature type="binding site" evidence="6">
    <location>
        <position position="518"/>
    </location>
    <ligand>
        <name>ATP</name>
        <dbReference type="ChEBI" id="CHEBI:30616"/>
    </ligand>
</feature>
<dbReference type="GO" id="GO:0005524">
    <property type="term" value="F:ATP binding"/>
    <property type="evidence" value="ECO:0007669"/>
    <property type="project" value="UniProtKB-KW"/>
</dbReference>
<feature type="binding site" evidence="6">
    <location>
        <position position="314"/>
    </location>
    <ligand>
        <name>CoA</name>
        <dbReference type="ChEBI" id="CHEBI:57287"/>
    </ligand>
</feature>
<dbReference type="SUPFAM" id="SSF56801">
    <property type="entry name" value="Acetyl-CoA synthetase-like"/>
    <property type="match status" value="1"/>
</dbReference>
<evidence type="ECO:0000256" key="4">
    <source>
        <dbReference type="ARBA" id="ARBA00022840"/>
    </source>
</evidence>
<comment type="similarity">
    <text evidence="1 6">Belongs to the ATP-dependent AMP-binding enzyme family.</text>
</comment>
<proteinExistence type="inferred from homology"/>
<comment type="function">
    <text evidence="6">Catalyzes the conversion of acetate into acetyl-CoA (AcCoA), an essential intermediate at the junction of anabolic and catabolic pathways. AcsA undergoes a two-step reaction. In the first half reaction, AcsA combines acetate with ATP to form acetyl-adenylate (AcAMP) intermediate. In the second half reaction, it can then transfer the acetyl group from AcAMP to the sulfhydryl group of CoA, forming the product AcCoA.</text>
</comment>
<feature type="binding site" evidence="6">
    <location>
        <begin position="195"/>
        <end position="198"/>
    </location>
    <ligand>
        <name>CoA</name>
        <dbReference type="ChEBI" id="CHEBI:57287"/>
    </ligand>
</feature>
<feature type="binding site" evidence="6">
    <location>
        <position position="526"/>
    </location>
    <ligand>
        <name>CoA</name>
        <dbReference type="ChEBI" id="CHEBI:57287"/>
    </ligand>
</feature>
<evidence type="ECO:0000256" key="6">
    <source>
        <dbReference type="HAMAP-Rule" id="MF_01123"/>
    </source>
</evidence>
<name>A0A5B8XRT7_9DELT</name>
<reference evidence="11 12" key="1">
    <citation type="submission" date="2019-08" db="EMBL/GenBank/DDBJ databases">
        <authorList>
            <person name="Liang Q."/>
        </authorList>
    </citation>
    <scope>NUCLEOTIDE SEQUENCE [LARGE SCALE GENOMIC DNA]</scope>
    <source>
        <strain evidence="11 12">V1718</strain>
    </source>
</reference>
<dbReference type="Gene3D" id="3.30.300.30">
    <property type="match status" value="1"/>
</dbReference>
<dbReference type="KEGG" id="bbae:FRD01_10515"/>
<feature type="binding site" evidence="6">
    <location>
        <position position="545"/>
    </location>
    <ligand>
        <name>Mg(2+)</name>
        <dbReference type="ChEBI" id="CHEBI:18420"/>
    </ligand>
</feature>
<dbReference type="CDD" id="cd05966">
    <property type="entry name" value="ACS"/>
    <property type="match status" value="1"/>
</dbReference>
<dbReference type="InterPro" id="IPR011904">
    <property type="entry name" value="Ac_CoA_lig"/>
</dbReference>
<dbReference type="InterPro" id="IPR045851">
    <property type="entry name" value="AMP-bd_C_sf"/>
</dbReference>
<gene>
    <name evidence="11" type="primary">acs</name>
    <name evidence="6" type="synonym">acsA</name>
    <name evidence="11" type="ORF">FRD01_10515</name>
</gene>